<dbReference type="Gene3D" id="1.10.150.20">
    <property type="entry name" value="5' to 3' exonuclease, C-terminal subdomain"/>
    <property type="match status" value="1"/>
</dbReference>
<dbReference type="AlphaFoldDB" id="A0A6L9QG33"/>
<dbReference type="Proteomes" id="UP000475532">
    <property type="component" value="Unassembled WGS sequence"/>
</dbReference>
<proteinExistence type="predicted"/>
<name>A0A6L9QG33_9ACTN</name>
<organism evidence="1 2">
    <name type="scientific">Actinomadura bangladeshensis</name>
    <dbReference type="NCBI Taxonomy" id="453573"/>
    <lineage>
        <taxon>Bacteria</taxon>
        <taxon>Bacillati</taxon>
        <taxon>Actinomycetota</taxon>
        <taxon>Actinomycetes</taxon>
        <taxon>Streptosporangiales</taxon>
        <taxon>Thermomonosporaceae</taxon>
        <taxon>Actinomadura</taxon>
    </lineage>
</organism>
<gene>
    <name evidence="1" type="ORF">G3I70_18315</name>
</gene>
<accession>A0A6L9QG33</accession>
<sequence length="140" mass="14564">MAEMTGDDAHKVGHSGIGSECPISCLGVRTVGDLLGLLVEAGRTSGLDAVFLAVVAAADRRHEHADGRVELACPVACLGLSAQVLTTLRHDRRRRVKTVGELLGLLRSGGLGKVPQMGPRRVGEVRVALLAAGFPVPADL</sequence>
<comment type="caution">
    <text evidence="1">The sequence shown here is derived from an EMBL/GenBank/DDBJ whole genome shotgun (WGS) entry which is preliminary data.</text>
</comment>
<evidence type="ECO:0000313" key="2">
    <source>
        <dbReference type="Proteomes" id="UP000475532"/>
    </source>
</evidence>
<evidence type="ECO:0008006" key="3">
    <source>
        <dbReference type="Google" id="ProtNLM"/>
    </source>
</evidence>
<evidence type="ECO:0000313" key="1">
    <source>
        <dbReference type="EMBL" id="NEA24430.1"/>
    </source>
</evidence>
<reference evidence="1 2" key="1">
    <citation type="submission" date="2020-01" db="EMBL/GenBank/DDBJ databases">
        <title>Insect and environment-associated Actinomycetes.</title>
        <authorList>
            <person name="Currrie C."/>
            <person name="Chevrette M."/>
            <person name="Carlson C."/>
            <person name="Stubbendieck R."/>
            <person name="Wendt-Pienkowski E."/>
        </authorList>
    </citation>
    <scope>NUCLEOTIDE SEQUENCE [LARGE SCALE GENOMIC DNA]</scope>
    <source>
        <strain evidence="1 2">SID10258</strain>
    </source>
</reference>
<dbReference type="EMBL" id="JAAGLI010000469">
    <property type="protein sequence ID" value="NEA24430.1"/>
    <property type="molecule type" value="Genomic_DNA"/>
</dbReference>
<protein>
    <recommendedName>
        <fullName evidence="3">RNA polymerase alpha subunit C-terminal domain-containing protein</fullName>
    </recommendedName>
</protein>
<dbReference type="RefSeq" id="WP_163057508.1">
    <property type="nucleotide sequence ID" value="NZ_JAAGLI010000469.1"/>
</dbReference>